<evidence type="ECO:0000313" key="1">
    <source>
        <dbReference type="EMBL" id="KAJ6822895.1"/>
    </source>
</evidence>
<comment type="caution">
    <text evidence="1">The sequence shown here is derived from an EMBL/GenBank/DDBJ whole genome shotgun (WGS) entry which is preliminary data.</text>
</comment>
<keyword evidence="2" id="KW-1185">Reference proteome</keyword>
<dbReference type="EMBL" id="JANAVB010023800">
    <property type="protein sequence ID" value="KAJ6822895.1"/>
    <property type="molecule type" value="Genomic_DNA"/>
</dbReference>
<dbReference type="AlphaFoldDB" id="A0AAX6G3F6"/>
<dbReference type="PANTHER" id="PTHR23054">
    <property type="entry name" value="TERNARY COMPLEX FACTOR MIP1, LEUCINE-ZIPPER-RELATED"/>
    <property type="match status" value="1"/>
</dbReference>
<name>A0AAX6G3F6_IRIPA</name>
<evidence type="ECO:0000313" key="2">
    <source>
        <dbReference type="Proteomes" id="UP001140949"/>
    </source>
</evidence>
<accession>A0AAX6G3F6</accession>
<evidence type="ECO:0008006" key="3">
    <source>
        <dbReference type="Google" id="ProtNLM"/>
    </source>
</evidence>
<proteinExistence type="predicted"/>
<reference evidence="1" key="2">
    <citation type="submission" date="2023-04" db="EMBL/GenBank/DDBJ databases">
        <authorList>
            <person name="Bruccoleri R.E."/>
            <person name="Oakeley E.J."/>
            <person name="Faust A.-M."/>
            <person name="Dessus-Babus S."/>
            <person name="Altorfer M."/>
            <person name="Burckhardt D."/>
            <person name="Oertli M."/>
            <person name="Naumann U."/>
            <person name="Petersen F."/>
            <person name="Wong J."/>
        </authorList>
    </citation>
    <scope>NUCLEOTIDE SEQUENCE</scope>
    <source>
        <strain evidence="1">GSM-AAB239-AS_SAM_17_03QT</strain>
        <tissue evidence="1">Leaf</tissue>
    </source>
</reference>
<sequence length="230" mass="26046">MNLFQDVEENEIRRTNNLRHIDDSSKRHLTVCSDIKGGPSPIEVDPKIGGPPPREEDPKIVEPTCVASHRSLADHLGALLADHVPDSPCKLSEDIIRCISAIYCKLSNPSMQQIDIIDSPTPSVSSSSMFSPKDPRDSWSPRCHYEANNTSPCQYDTEKEKFNPYSSMVEVPRISIDGDRFRYASKMLNIFSGGWENQAKTPTTRACLSMQEEYLQLPRIIYHMRLTYCI</sequence>
<organism evidence="1 2">
    <name type="scientific">Iris pallida</name>
    <name type="common">Sweet iris</name>
    <dbReference type="NCBI Taxonomy" id="29817"/>
    <lineage>
        <taxon>Eukaryota</taxon>
        <taxon>Viridiplantae</taxon>
        <taxon>Streptophyta</taxon>
        <taxon>Embryophyta</taxon>
        <taxon>Tracheophyta</taxon>
        <taxon>Spermatophyta</taxon>
        <taxon>Magnoliopsida</taxon>
        <taxon>Liliopsida</taxon>
        <taxon>Asparagales</taxon>
        <taxon>Iridaceae</taxon>
        <taxon>Iridoideae</taxon>
        <taxon>Irideae</taxon>
        <taxon>Iris</taxon>
    </lineage>
</organism>
<gene>
    <name evidence="1" type="ORF">M6B38_385635</name>
</gene>
<dbReference type="Proteomes" id="UP001140949">
    <property type="component" value="Unassembled WGS sequence"/>
</dbReference>
<protein>
    <recommendedName>
        <fullName evidence="3">U-box domain-containing protein</fullName>
    </recommendedName>
</protein>
<dbReference type="PANTHER" id="PTHR23054:SF15">
    <property type="entry name" value="OS08G0515700 PROTEIN"/>
    <property type="match status" value="1"/>
</dbReference>
<reference evidence="1" key="1">
    <citation type="journal article" date="2023" name="GigaByte">
        <title>Genome assembly of the bearded iris, Iris pallida Lam.</title>
        <authorList>
            <person name="Bruccoleri R.E."/>
            <person name="Oakeley E.J."/>
            <person name="Faust A.M.E."/>
            <person name="Altorfer M."/>
            <person name="Dessus-Babus S."/>
            <person name="Burckhardt D."/>
            <person name="Oertli M."/>
            <person name="Naumann U."/>
            <person name="Petersen F."/>
            <person name="Wong J."/>
        </authorList>
    </citation>
    <scope>NUCLEOTIDE SEQUENCE</scope>
    <source>
        <strain evidence="1">GSM-AAB239-AS_SAM_17_03QT</strain>
    </source>
</reference>